<comment type="subcellular location">
    <subcellularLocation>
        <location evidence="1">Membrane</location>
        <topology evidence="1">Multi-pass membrane protein</topology>
    </subcellularLocation>
</comment>
<feature type="transmembrane region" description="Helical" evidence="5">
    <location>
        <begin position="6"/>
        <end position="27"/>
    </location>
</feature>
<evidence type="ECO:0000313" key="8">
    <source>
        <dbReference type="Proteomes" id="UP000705867"/>
    </source>
</evidence>
<dbReference type="PANTHER" id="PTHR32089">
    <property type="entry name" value="METHYL-ACCEPTING CHEMOTAXIS PROTEIN MCPB"/>
    <property type="match status" value="1"/>
</dbReference>
<evidence type="ECO:0000256" key="1">
    <source>
        <dbReference type="ARBA" id="ARBA00004141"/>
    </source>
</evidence>
<keyword evidence="2 5" id="KW-0812">Transmembrane</keyword>
<sequence>MKILTQLRIGIGIFLFFSLLSAASVYFQLNRMEHDGMIVDYAGEQQTLSQRIAAHVSLKYQGIRAEKEMNEAISRLETIIKGLINGDRALHPPRATDKEFLLKMREIEAIWVQYKATIGKALEGENVLNGIRSDSRLFLNAAEESVLLAAKKMERNVRTLKLIQSAILVSNLLLLATLLLTSQKKIAQPLSGLTNDVDRISTGDLTVEVAYSGRDEIGILARDMRKMVRSLSNELREPTSGFTITE</sequence>
<protein>
    <submittedName>
        <fullName evidence="7">Type IV pili methyl-accepting chemotaxis transducer N-terminal domain-containing protein</fullName>
    </submittedName>
</protein>
<comment type="caution">
    <text evidence="7">The sequence shown here is derived from an EMBL/GenBank/DDBJ whole genome shotgun (WGS) entry which is preliminary data.</text>
</comment>
<evidence type="ECO:0000256" key="5">
    <source>
        <dbReference type="SAM" id="Phobius"/>
    </source>
</evidence>
<proteinExistence type="predicted"/>
<reference evidence="7" key="1">
    <citation type="journal article" date="2021" name="bioRxiv">
        <title>Unraveling nitrogen, sulfur and carbon metabolic pathways and microbial community transcriptional responses to substrate deprivation and toxicity stresses in a bioreactor mimicking anoxic brackish coastal sediment conditions.</title>
        <authorList>
            <person name="Martins P.D."/>
            <person name="Echeveste M.J."/>
            <person name="Arshad A."/>
            <person name="Kurth J."/>
            <person name="Ouboter H."/>
            <person name="Jetten M.S.M."/>
            <person name="Welte C.U."/>
        </authorList>
    </citation>
    <scope>NUCLEOTIDE SEQUENCE</scope>
    <source>
        <strain evidence="7">MAG_39</strain>
    </source>
</reference>
<accession>A0A953J6B7</accession>
<dbReference type="SUPFAM" id="SSF158472">
    <property type="entry name" value="HAMP domain-like"/>
    <property type="match status" value="1"/>
</dbReference>
<dbReference type="Proteomes" id="UP000705867">
    <property type="component" value="Unassembled WGS sequence"/>
</dbReference>
<evidence type="ECO:0000256" key="3">
    <source>
        <dbReference type="ARBA" id="ARBA00022989"/>
    </source>
</evidence>
<dbReference type="CDD" id="cd06225">
    <property type="entry name" value="HAMP"/>
    <property type="match status" value="1"/>
</dbReference>
<gene>
    <name evidence="7" type="ORF">K8I29_12725</name>
</gene>
<dbReference type="Pfam" id="PF00672">
    <property type="entry name" value="HAMP"/>
    <property type="match status" value="1"/>
</dbReference>
<name>A0A953J6B7_9BACT</name>
<evidence type="ECO:0000259" key="6">
    <source>
        <dbReference type="PROSITE" id="PS50885"/>
    </source>
</evidence>
<organism evidence="7 8">
    <name type="scientific">Candidatus Nitrobium versatile</name>
    <dbReference type="NCBI Taxonomy" id="2884831"/>
    <lineage>
        <taxon>Bacteria</taxon>
        <taxon>Pseudomonadati</taxon>
        <taxon>Nitrospirota</taxon>
        <taxon>Nitrospiria</taxon>
        <taxon>Nitrospirales</taxon>
        <taxon>Nitrospiraceae</taxon>
        <taxon>Candidatus Nitrobium</taxon>
    </lineage>
</organism>
<feature type="domain" description="HAMP" evidence="6">
    <location>
        <begin position="184"/>
        <end position="236"/>
    </location>
</feature>
<evidence type="ECO:0000256" key="4">
    <source>
        <dbReference type="ARBA" id="ARBA00023136"/>
    </source>
</evidence>
<evidence type="ECO:0000313" key="7">
    <source>
        <dbReference type="EMBL" id="MBZ0157061.1"/>
    </source>
</evidence>
<dbReference type="GO" id="GO:0016020">
    <property type="term" value="C:membrane"/>
    <property type="evidence" value="ECO:0007669"/>
    <property type="project" value="UniProtKB-SubCell"/>
</dbReference>
<evidence type="ECO:0000256" key="2">
    <source>
        <dbReference type="ARBA" id="ARBA00022692"/>
    </source>
</evidence>
<keyword evidence="4 5" id="KW-0472">Membrane</keyword>
<dbReference type="EMBL" id="JAIOIV010000101">
    <property type="protein sequence ID" value="MBZ0157061.1"/>
    <property type="molecule type" value="Genomic_DNA"/>
</dbReference>
<reference evidence="7" key="2">
    <citation type="submission" date="2021-08" db="EMBL/GenBank/DDBJ databases">
        <authorList>
            <person name="Dalcin Martins P."/>
        </authorList>
    </citation>
    <scope>NUCLEOTIDE SEQUENCE</scope>
    <source>
        <strain evidence="7">MAG_39</strain>
    </source>
</reference>
<dbReference type="InterPro" id="IPR003660">
    <property type="entry name" value="HAMP_dom"/>
</dbReference>
<dbReference type="PROSITE" id="PS50885">
    <property type="entry name" value="HAMP"/>
    <property type="match status" value="1"/>
</dbReference>
<dbReference type="GO" id="GO:0007165">
    <property type="term" value="P:signal transduction"/>
    <property type="evidence" value="ECO:0007669"/>
    <property type="project" value="InterPro"/>
</dbReference>
<dbReference type="InterPro" id="IPR029095">
    <property type="entry name" value="NarX-like_N"/>
</dbReference>
<dbReference type="AlphaFoldDB" id="A0A953J6B7"/>
<dbReference type="PANTHER" id="PTHR32089:SF112">
    <property type="entry name" value="LYSOZYME-LIKE PROTEIN-RELATED"/>
    <property type="match status" value="1"/>
</dbReference>
<dbReference type="SMART" id="SM00304">
    <property type="entry name" value="HAMP"/>
    <property type="match status" value="1"/>
</dbReference>
<keyword evidence="3 5" id="KW-1133">Transmembrane helix</keyword>
<dbReference type="Pfam" id="PF13675">
    <property type="entry name" value="PilJ"/>
    <property type="match status" value="1"/>
</dbReference>
<dbReference type="Gene3D" id="6.10.340.10">
    <property type="match status" value="1"/>
</dbReference>